<dbReference type="Proteomes" id="UP001432027">
    <property type="component" value="Unassembled WGS sequence"/>
</dbReference>
<name>A0AAV5TW03_9BILA</name>
<reference evidence="2" key="1">
    <citation type="submission" date="2023-10" db="EMBL/GenBank/DDBJ databases">
        <title>Genome assembly of Pristionchus species.</title>
        <authorList>
            <person name="Yoshida K."/>
            <person name="Sommer R.J."/>
        </authorList>
    </citation>
    <scope>NUCLEOTIDE SEQUENCE</scope>
    <source>
        <strain evidence="2">RS0144</strain>
    </source>
</reference>
<keyword evidence="1" id="KW-0472">Membrane</keyword>
<keyword evidence="3" id="KW-1185">Reference proteome</keyword>
<dbReference type="PANTHER" id="PTHR22943:SF248">
    <property type="entry name" value="SEVEN TM RECEPTOR"/>
    <property type="match status" value="1"/>
</dbReference>
<proteinExistence type="predicted"/>
<evidence type="ECO:0000313" key="2">
    <source>
        <dbReference type="EMBL" id="GMS98154.1"/>
    </source>
</evidence>
<sequence>VGALFSNLFLVYLIIYRSSPELGAYRYLLLAFAVNDVYYPIVHMLTSPVVFAYKDAFIMFSYGIFTSRASISVFAAVYSQTMPLLAHLYVYRLIALKCGHSLHRLHHLVFEVVLKTFLFKGKYFRFLNCIINYEPDQETRDYVQPILDEYFNGDGQEFIGALFYSVKGEVRMRAFLATSGFNAIMTISVSVIVFCSSSIVLFFRSAKAAILIKIISSDGSAYDFRVLTMRGHHKSGHVWLSNVRVSESDSICVFSLSSD</sequence>
<organism evidence="2 3">
    <name type="scientific">Pristionchus entomophagus</name>
    <dbReference type="NCBI Taxonomy" id="358040"/>
    <lineage>
        <taxon>Eukaryota</taxon>
        <taxon>Metazoa</taxon>
        <taxon>Ecdysozoa</taxon>
        <taxon>Nematoda</taxon>
        <taxon>Chromadorea</taxon>
        <taxon>Rhabditida</taxon>
        <taxon>Rhabditina</taxon>
        <taxon>Diplogasteromorpha</taxon>
        <taxon>Diplogasteroidea</taxon>
        <taxon>Neodiplogasteridae</taxon>
        <taxon>Pristionchus</taxon>
    </lineage>
</organism>
<keyword evidence="1" id="KW-1133">Transmembrane helix</keyword>
<accession>A0AAV5TW03</accession>
<evidence type="ECO:0000313" key="3">
    <source>
        <dbReference type="Proteomes" id="UP001432027"/>
    </source>
</evidence>
<dbReference type="InterPro" id="IPR019428">
    <property type="entry name" value="7TM_GPCR_serpentine_rcpt_Str"/>
</dbReference>
<dbReference type="Pfam" id="PF10326">
    <property type="entry name" value="7TM_GPCR_Str"/>
    <property type="match status" value="1"/>
</dbReference>
<feature type="transmembrane region" description="Helical" evidence="1">
    <location>
        <begin position="181"/>
        <end position="203"/>
    </location>
</feature>
<evidence type="ECO:0000256" key="1">
    <source>
        <dbReference type="SAM" id="Phobius"/>
    </source>
</evidence>
<gene>
    <name evidence="2" type="ORF">PENTCL1PPCAC_20329</name>
</gene>
<comment type="caution">
    <text evidence="2">The sequence shown here is derived from an EMBL/GenBank/DDBJ whole genome shotgun (WGS) entry which is preliminary data.</text>
</comment>
<feature type="non-terminal residue" evidence="2">
    <location>
        <position position="1"/>
    </location>
</feature>
<dbReference type="EMBL" id="BTSX01000005">
    <property type="protein sequence ID" value="GMS98154.1"/>
    <property type="molecule type" value="Genomic_DNA"/>
</dbReference>
<dbReference type="AlphaFoldDB" id="A0AAV5TW03"/>
<protein>
    <recommendedName>
        <fullName evidence="4">G protein-coupled receptor</fullName>
    </recommendedName>
</protein>
<evidence type="ECO:0008006" key="4">
    <source>
        <dbReference type="Google" id="ProtNLM"/>
    </source>
</evidence>
<dbReference type="PANTHER" id="PTHR22943">
    <property type="entry name" value="7-TRANSMEMBRANE DOMAIN RECEPTOR C.ELEGANS"/>
    <property type="match status" value="1"/>
</dbReference>
<keyword evidence="1" id="KW-0812">Transmembrane</keyword>